<evidence type="ECO:0000256" key="6">
    <source>
        <dbReference type="SAM" id="MobiDB-lite"/>
    </source>
</evidence>
<dbReference type="SMART" id="SM00432">
    <property type="entry name" value="MADS"/>
    <property type="match status" value="1"/>
</dbReference>
<keyword evidence="4" id="KW-0804">Transcription</keyword>
<evidence type="ECO:0000256" key="5">
    <source>
        <dbReference type="ARBA" id="ARBA00023242"/>
    </source>
</evidence>
<organism evidence="8 9">
    <name type="scientific">Clavelina lepadiformis</name>
    <name type="common">Light-bulb sea squirt</name>
    <name type="synonym">Ascidia lepadiformis</name>
    <dbReference type="NCBI Taxonomy" id="159417"/>
    <lineage>
        <taxon>Eukaryota</taxon>
        <taxon>Metazoa</taxon>
        <taxon>Chordata</taxon>
        <taxon>Tunicata</taxon>
        <taxon>Ascidiacea</taxon>
        <taxon>Aplousobranchia</taxon>
        <taxon>Clavelinidae</taxon>
        <taxon>Clavelina</taxon>
    </lineage>
</organism>
<comment type="subcellular location">
    <subcellularLocation>
        <location evidence="1">Nucleus</location>
    </subcellularLocation>
</comment>
<gene>
    <name evidence="8" type="ORF">CVLEPA_LOCUS8016</name>
</gene>
<evidence type="ECO:0000256" key="2">
    <source>
        <dbReference type="ARBA" id="ARBA00023015"/>
    </source>
</evidence>
<dbReference type="Pfam" id="PF00319">
    <property type="entry name" value="SRF-TF"/>
    <property type="match status" value="1"/>
</dbReference>
<dbReference type="SUPFAM" id="SSF55455">
    <property type="entry name" value="SRF-like"/>
    <property type="match status" value="1"/>
</dbReference>
<evidence type="ECO:0000256" key="3">
    <source>
        <dbReference type="ARBA" id="ARBA00023125"/>
    </source>
</evidence>
<reference evidence="8 9" key="1">
    <citation type="submission" date="2024-02" db="EMBL/GenBank/DDBJ databases">
        <authorList>
            <person name="Daric V."/>
            <person name="Darras S."/>
        </authorList>
    </citation>
    <scope>NUCLEOTIDE SEQUENCE [LARGE SCALE GENOMIC DNA]</scope>
</reference>
<dbReference type="PRINTS" id="PR00404">
    <property type="entry name" value="MADSDOMAIN"/>
</dbReference>
<protein>
    <recommendedName>
        <fullName evidence="7">MADS-box domain-containing protein</fullName>
    </recommendedName>
</protein>
<dbReference type="PROSITE" id="PS00350">
    <property type="entry name" value="MADS_BOX_1"/>
    <property type="match status" value="1"/>
</dbReference>
<dbReference type="EMBL" id="CAWYQH010000046">
    <property type="protein sequence ID" value="CAK8678059.1"/>
    <property type="molecule type" value="Genomic_DNA"/>
</dbReference>
<keyword evidence="3" id="KW-0238">DNA-binding</keyword>
<dbReference type="PANTHER" id="PTHR11945:SF534">
    <property type="entry name" value="MYOCYTE-SPECIFIC ENHANCER FACTOR 2"/>
    <property type="match status" value="1"/>
</dbReference>
<sequence length="403" mass="44629">MGRKKIQISRIGDERNRQVTFTKRKFGLMKKAYELSVLCDCEIALIIFNSSNKLFQYASTDMDKVLLKYTEYNEPHESRTNSDIIEMLNKKDNKNCDSPDVDHQPQLPTPGTMQRYAQIDKQFDEMMTTLRPQQATDFPSHPVSFPVTDRGIPSYPTSGFGLHPHGLHPEHDPNLLHPHRRSSPLPRSPLAGGGHSPSRSPSGNGYSGPSQQRGSSPSMHIQQDRTSPMPRKQIINPPSPNRSHLHVVIPQSHNPQMDGVNELSTPVVSLATPSVMPYVQQGYSAVGDYPILAGSDLPGFSPSPGSILQQWPQHQLGTPQIQSSLAHHGVPMVTIKSEPASPPDKMADQASMNRSVEGRSPMEVVASYDMDERNSMLLENGDRLPTKRQRVEAGPSTSPGWTT</sequence>
<keyword evidence="9" id="KW-1185">Reference proteome</keyword>
<dbReference type="InterPro" id="IPR002100">
    <property type="entry name" value="TF_MADSbox"/>
</dbReference>
<feature type="compositionally biased region" description="Basic and acidic residues" evidence="6">
    <location>
        <begin position="91"/>
        <end position="103"/>
    </location>
</feature>
<evidence type="ECO:0000259" key="7">
    <source>
        <dbReference type="PROSITE" id="PS50066"/>
    </source>
</evidence>
<keyword evidence="2" id="KW-0805">Transcription regulation</keyword>
<feature type="domain" description="MADS-box" evidence="7">
    <location>
        <begin position="1"/>
        <end position="61"/>
    </location>
</feature>
<dbReference type="Proteomes" id="UP001642483">
    <property type="component" value="Unassembled WGS sequence"/>
</dbReference>
<evidence type="ECO:0000313" key="9">
    <source>
        <dbReference type="Proteomes" id="UP001642483"/>
    </source>
</evidence>
<dbReference type="PROSITE" id="PS50066">
    <property type="entry name" value="MADS_BOX_2"/>
    <property type="match status" value="1"/>
</dbReference>
<feature type="region of interest" description="Disordered" evidence="6">
    <location>
        <begin position="91"/>
        <end position="111"/>
    </location>
</feature>
<dbReference type="PANTHER" id="PTHR11945">
    <property type="entry name" value="MADS BOX PROTEIN"/>
    <property type="match status" value="1"/>
</dbReference>
<dbReference type="Gene3D" id="3.40.1810.10">
    <property type="entry name" value="Transcription factor, MADS-box"/>
    <property type="match status" value="1"/>
</dbReference>
<feature type="region of interest" description="Disordered" evidence="6">
    <location>
        <begin position="337"/>
        <end position="403"/>
    </location>
</feature>
<evidence type="ECO:0000256" key="1">
    <source>
        <dbReference type="ARBA" id="ARBA00004123"/>
    </source>
</evidence>
<dbReference type="InterPro" id="IPR033896">
    <property type="entry name" value="MEF2-like_N"/>
</dbReference>
<dbReference type="CDD" id="cd00265">
    <property type="entry name" value="MADS_MEF2_like"/>
    <property type="match status" value="1"/>
</dbReference>
<evidence type="ECO:0000256" key="4">
    <source>
        <dbReference type="ARBA" id="ARBA00023163"/>
    </source>
</evidence>
<proteinExistence type="predicted"/>
<comment type="caution">
    <text evidence="8">The sequence shown here is derived from an EMBL/GenBank/DDBJ whole genome shotgun (WGS) entry which is preliminary data.</text>
</comment>
<feature type="region of interest" description="Disordered" evidence="6">
    <location>
        <begin position="134"/>
        <end position="245"/>
    </location>
</feature>
<feature type="compositionally biased region" description="Low complexity" evidence="6">
    <location>
        <begin position="183"/>
        <end position="218"/>
    </location>
</feature>
<dbReference type="InterPro" id="IPR036879">
    <property type="entry name" value="TF_MADSbox_sf"/>
</dbReference>
<evidence type="ECO:0000313" key="8">
    <source>
        <dbReference type="EMBL" id="CAK8678059.1"/>
    </source>
</evidence>
<keyword evidence="5" id="KW-0539">Nucleus</keyword>
<name>A0ABP0FEG0_CLALP</name>
<accession>A0ABP0FEG0</accession>
<feature type="compositionally biased region" description="Basic and acidic residues" evidence="6">
    <location>
        <begin position="370"/>
        <end position="391"/>
    </location>
</feature>